<dbReference type="EMBL" id="CP029287">
    <property type="protein sequence ID" value="AWR98546.1"/>
    <property type="molecule type" value="Genomic_DNA"/>
</dbReference>
<keyword evidence="1" id="KW-1133">Transmembrane helix</keyword>
<reference evidence="3" key="3">
    <citation type="submission" date="2020-03" db="EMBL/GenBank/DDBJ databases">
        <title>Sequencing and Assembly of Multiple Reported Metal-Biooxidizing Members of the Extremely Thermoacidophilic Archaeal Family Sulfolobaceae.</title>
        <authorList>
            <person name="Counts J.A."/>
            <person name="Kelly R.M."/>
        </authorList>
    </citation>
    <scope>NUCLEOTIDE SEQUENCE [LARGE SCALE GENOMIC DNA]</scope>
    <source>
        <strain evidence="3">HO1-1</strain>
    </source>
</reference>
<keyword evidence="3" id="KW-1185">Reference proteome</keyword>
<evidence type="ECO:0000256" key="1">
    <source>
        <dbReference type="SAM" id="Phobius"/>
    </source>
</evidence>
<reference evidence="2 3" key="1">
    <citation type="submission" date="2018-05" db="EMBL/GenBank/DDBJ databases">
        <title>Complete Genome Sequences of Extremely Thermoacidophilic, Metal-Mobilizing Type-Strain Members of the Archaeal Family Sulfolobaceae: Acidianus brierleyi DSM-1651T, Acidianus sulfidivorans DSM-18786T, Metallosphaera hakonensis DSM-7519T, and Metallosphaera prunae DSM-10039T.</title>
        <authorList>
            <person name="Counts J.A."/>
            <person name="Kelly R.M."/>
        </authorList>
    </citation>
    <scope>NUCLEOTIDE SEQUENCE [LARGE SCALE GENOMIC DNA]</scope>
    <source>
        <strain evidence="2 3">HO1-1</strain>
    </source>
</reference>
<dbReference type="Proteomes" id="UP000247586">
    <property type="component" value="Chromosome"/>
</dbReference>
<feature type="transmembrane region" description="Helical" evidence="1">
    <location>
        <begin position="80"/>
        <end position="102"/>
    </location>
</feature>
<organism evidence="2 3">
    <name type="scientific">Metallosphaera hakonensis JCM 8857 = DSM 7519</name>
    <dbReference type="NCBI Taxonomy" id="1293036"/>
    <lineage>
        <taxon>Archaea</taxon>
        <taxon>Thermoproteota</taxon>
        <taxon>Thermoprotei</taxon>
        <taxon>Sulfolobales</taxon>
        <taxon>Sulfolobaceae</taxon>
        <taxon>Metallosphaera</taxon>
    </lineage>
</organism>
<reference evidence="3" key="2">
    <citation type="submission" date="2020-03" db="EMBL/GenBank/DDBJ databases">
        <title>Complete Genome Sequences of Extremely Thermoacidophilic, Metal-Mobilizing Type-Strain Members of the Archaeal Family Sulfolobaceae: Acidianus brierleyi DSM-1651T, Acidianus sulfidivorans DSM-18786T, Metallosphaera hakonensis DSM-7519T, and Metallosphaera prunae DSM-10039T.</title>
        <authorList>
            <person name="Counts J.A."/>
            <person name="Kelly R.M."/>
        </authorList>
    </citation>
    <scope>NUCLEOTIDE SEQUENCE [LARGE SCALE GENOMIC DNA]</scope>
    <source>
        <strain evidence="3">HO1-1</strain>
    </source>
</reference>
<keyword evidence="1" id="KW-0812">Transmembrane</keyword>
<protein>
    <submittedName>
        <fullName evidence="2">Uncharacterized protein</fullName>
    </submittedName>
</protein>
<evidence type="ECO:0000313" key="2">
    <source>
        <dbReference type="EMBL" id="AWR98546.1"/>
    </source>
</evidence>
<keyword evidence="1" id="KW-0472">Membrane</keyword>
<proteinExistence type="predicted"/>
<accession>A0A2U9IRD6</accession>
<feature type="transmembrane region" description="Helical" evidence="1">
    <location>
        <begin position="20"/>
        <end position="41"/>
    </location>
</feature>
<feature type="transmembrane region" description="Helical" evidence="1">
    <location>
        <begin position="47"/>
        <end position="68"/>
    </location>
</feature>
<dbReference type="STRING" id="1293036.GCA_001315825_02376"/>
<sequence length="124" mass="14789">MLFHKAYTKREFLNSSKNKLRYVIFSVFLVTIIGIWMYSLILFNDFSYYVISIAMYVSIVSFQIYNIARETGKVRYYDHIAVISFVLSMLLGPFNYLMYYVYFFPWIYAGVKSIIESYEGTDDE</sequence>
<name>A0A2U9IRD6_9CREN</name>
<gene>
    <name evidence="2" type="ORF">DFR87_01200</name>
</gene>
<dbReference type="AlphaFoldDB" id="A0A2U9IRD6"/>
<evidence type="ECO:0000313" key="3">
    <source>
        <dbReference type="Proteomes" id="UP000247586"/>
    </source>
</evidence>